<name>A0A830EEE7_9EURY</name>
<feature type="region of interest" description="Disordered" evidence="1">
    <location>
        <begin position="303"/>
        <end position="322"/>
    </location>
</feature>
<dbReference type="RefSeq" id="WP_188788765.1">
    <property type="nucleotide sequence ID" value="NZ_BMOC01000036.1"/>
</dbReference>
<dbReference type="AlphaFoldDB" id="A0A830EEE7"/>
<dbReference type="Proteomes" id="UP000653099">
    <property type="component" value="Unassembled WGS sequence"/>
</dbReference>
<protein>
    <recommendedName>
        <fullName evidence="4">Ribbon-helix-helix protein, CopG family</fullName>
    </recommendedName>
</protein>
<evidence type="ECO:0000256" key="1">
    <source>
        <dbReference type="SAM" id="MobiDB-lite"/>
    </source>
</evidence>
<comment type="caution">
    <text evidence="2">The sequence shown here is derived from an EMBL/GenBank/DDBJ whole genome shotgun (WGS) entry which is preliminary data.</text>
</comment>
<evidence type="ECO:0008006" key="4">
    <source>
        <dbReference type="Google" id="ProtNLM"/>
    </source>
</evidence>
<evidence type="ECO:0000313" key="2">
    <source>
        <dbReference type="EMBL" id="GGJ17609.1"/>
    </source>
</evidence>
<reference evidence="2" key="1">
    <citation type="journal article" date="2014" name="Int. J. Syst. Evol. Microbiol.">
        <title>Complete genome sequence of Corynebacterium casei LMG S-19264T (=DSM 44701T), isolated from a smear-ripened cheese.</title>
        <authorList>
            <consortium name="US DOE Joint Genome Institute (JGI-PGF)"/>
            <person name="Walter F."/>
            <person name="Albersmeier A."/>
            <person name="Kalinowski J."/>
            <person name="Ruckert C."/>
        </authorList>
    </citation>
    <scope>NUCLEOTIDE SEQUENCE</scope>
    <source>
        <strain evidence="2">JCM 14359</strain>
    </source>
</reference>
<reference evidence="2" key="2">
    <citation type="submission" date="2020-09" db="EMBL/GenBank/DDBJ databases">
        <authorList>
            <person name="Sun Q."/>
            <person name="Ohkuma M."/>
        </authorList>
    </citation>
    <scope>NUCLEOTIDE SEQUENCE</scope>
    <source>
        <strain evidence="2">JCM 14359</strain>
    </source>
</reference>
<sequence length="427" mass="47986">MTGDRVVSTRLEDDEVAALEQLAEETGHTQAGLQRIGIRRLLEEHRDLLGESTELERLSEQRDEIVKEGQDADRILGFPGRVETRLENLFRDEWDPEKLRDSVKSYYREAEVLEQQAEAHRDVESVEPGEFVEAVDRALEETINAVHLSDWDERDRYEQFDGVASGKQAQRQALALTRTMMRRDEDLDALRSLSDTNPRVEADHAPDAAVDEDLPEDVTVEAIASAARQLVDEGLDPEVLPLDPVEFRRQAPEEVLALLGEEPVDEDVLEVESAVTVETETDGGADAIASDGGGHLAVQAFDEDGDDDLDQDVDDDRPDDRGLEDLVEDAAEKLREAESYSSDAHTESYVEQKREKRRRAAEERIRAASEGDTDNWRHELMAEHDLTPDDLIELADEYNAARDEALRGEREDVPDAVVDENGGVRLE</sequence>
<dbReference type="EMBL" id="BMOC01000036">
    <property type="protein sequence ID" value="GGJ17609.1"/>
    <property type="molecule type" value="Genomic_DNA"/>
</dbReference>
<keyword evidence="3" id="KW-1185">Reference proteome</keyword>
<accession>A0A830EEE7</accession>
<feature type="region of interest" description="Disordered" evidence="1">
    <location>
        <begin position="329"/>
        <end position="372"/>
    </location>
</feature>
<organism evidence="2 3">
    <name type="scientific">Halobellus salinus</name>
    <dbReference type="NCBI Taxonomy" id="931585"/>
    <lineage>
        <taxon>Archaea</taxon>
        <taxon>Methanobacteriati</taxon>
        <taxon>Methanobacteriota</taxon>
        <taxon>Stenosarchaea group</taxon>
        <taxon>Halobacteria</taxon>
        <taxon>Halobacteriales</taxon>
        <taxon>Haloferacaceae</taxon>
        <taxon>Halobellus</taxon>
    </lineage>
</organism>
<gene>
    <name evidence="2" type="ORF">GCM10008995_29260</name>
</gene>
<feature type="region of interest" description="Disordered" evidence="1">
    <location>
        <begin position="405"/>
        <end position="427"/>
    </location>
</feature>
<proteinExistence type="predicted"/>
<evidence type="ECO:0000313" key="3">
    <source>
        <dbReference type="Proteomes" id="UP000653099"/>
    </source>
</evidence>
<feature type="compositionally biased region" description="Acidic residues" evidence="1">
    <location>
        <begin position="303"/>
        <end position="317"/>
    </location>
</feature>